<feature type="region of interest" description="Disordered" evidence="6">
    <location>
        <begin position="1"/>
        <end position="40"/>
    </location>
</feature>
<keyword evidence="8" id="KW-1185">Reference proteome</keyword>
<dbReference type="AlphaFoldDB" id="A0AA35SI50"/>
<dbReference type="GO" id="GO:0016281">
    <property type="term" value="C:eukaryotic translation initiation factor 4F complex"/>
    <property type="evidence" value="ECO:0007669"/>
    <property type="project" value="TreeGrafter"/>
</dbReference>
<dbReference type="GO" id="GO:0000340">
    <property type="term" value="F:RNA 7-methylguanosine cap binding"/>
    <property type="evidence" value="ECO:0007669"/>
    <property type="project" value="TreeGrafter"/>
</dbReference>
<dbReference type="InterPro" id="IPR001040">
    <property type="entry name" value="TIF_eIF_4E"/>
</dbReference>
<dbReference type="SUPFAM" id="SSF55418">
    <property type="entry name" value="eIF4e-like"/>
    <property type="match status" value="1"/>
</dbReference>
<dbReference type="InterPro" id="IPR023398">
    <property type="entry name" value="TIF_eIF4e-like"/>
</dbReference>
<dbReference type="EMBL" id="CASHTH010002455">
    <property type="protein sequence ID" value="CAI8030044.1"/>
    <property type="molecule type" value="Genomic_DNA"/>
</dbReference>
<evidence type="ECO:0000313" key="7">
    <source>
        <dbReference type="EMBL" id="CAI8030044.1"/>
    </source>
</evidence>
<dbReference type="PANTHER" id="PTHR11960">
    <property type="entry name" value="EUKARYOTIC TRANSLATION INITIATION FACTOR 4E RELATED"/>
    <property type="match status" value="1"/>
</dbReference>
<proteinExistence type="inferred from homology"/>
<evidence type="ECO:0000313" key="8">
    <source>
        <dbReference type="Proteomes" id="UP001174909"/>
    </source>
</evidence>
<reference evidence="7" key="1">
    <citation type="submission" date="2023-03" db="EMBL/GenBank/DDBJ databases">
        <authorList>
            <person name="Steffen K."/>
            <person name="Cardenas P."/>
        </authorList>
    </citation>
    <scope>NUCLEOTIDE SEQUENCE</scope>
</reference>
<keyword evidence="4 5" id="KW-0648">Protein biosynthesis</keyword>
<evidence type="ECO:0000256" key="6">
    <source>
        <dbReference type="SAM" id="MobiDB-lite"/>
    </source>
</evidence>
<comment type="caution">
    <text evidence="7">The sequence shown here is derived from an EMBL/GenBank/DDBJ whole genome shotgun (WGS) entry which is preliminary data.</text>
</comment>
<evidence type="ECO:0000256" key="3">
    <source>
        <dbReference type="ARBA" id="ARBA00022884"/>
    </source>
</evidence>
<gene>
    <name evidence="7" type="ORF">GBAR_LOCUS17024</name>
</gene>
<organism evidence="7 8">
    <name type="scientific">Geodia barretti</name>
    <name type="common">Barrett's horny sponge</name>
    <dbReference type="NCBI Taxonomy" id="519541"/>
    <lineage>
        <taxon>Eukaryota</taxon>
        <taxon>Metazoa</taxon>
        <taxon>Porifera</taxon>
        <taxon>Demospongiae</taxon>
        <taxon>Heteroscleromorpha</taxon>
        <taxon>Tetractinellida</taxon>
        <taxon>Astrophorina</taxon>
        <taxon>Geodiidae</taxon>
        <taxon>Geodia</taxon>
    </lineage>
</organism>
<name>A0AA35SI50_GEOBA</name>
<sequence>MASSEREGAAGAGQEEEEEERSAAPEDGDGCEDLQPHPSSLLSRRTLDELGQLQDADPDNYKLHSSWAFWFERSPKGGSASDFFANLRQIYVVKTIKAFWCVFNNLSPVDQLRERESYHLMRDTERRPVWEDELNAHGGMWSFRVKKEDTAAVWQEVLLAAIGEQFLHNMDTGDDVCGVSVRIRGFDHNVIQIWNMDSEQHSKSSVIQRVKELIPSIEINEFYQCMCPLLPSLSILLSFPAVIT</sequence>
<evidence type="ECO:0000256" key="4">
    <source>
        <dbReference type="ARBA" id="ARBA00022917"/>
    </source>
</evidence>
<accession>A0AA35SI50</accession>
<keyword evidence="1 5" id="KW-0396">Initiation factor</keyword>
<dbReference type="Pfam" id="PF01652">
    <property type="entry name" value="IF4E"/>
    <property type="match status" value="1"/>
</dbReference>
<dbReference type="GO" id="GO:0006417">
    <property type="term" value="P:regulation of translation"/>
    <property type="evidence" value="ECO:0007669"/>
    <property type="project" value="UniProtKB-KW"/>
</dbReference>
<comment type="similarity">
    <text evidence="5">Belongs to the eukaryotic initiation factor 4E family.</text>
</comment>
<keyword evidence="3 5" id="KW-0694">RNA-binding</keyword>
<evidence type="ECO:0000256" key="2">
    <source>
        <dbReference type="ARBA" id="ARBA00022845"/>
    </source>
</evidence>
<evidence type="ECO:0000256" key="5">
    <source>
        <dbReference type="RuleBase" id="RU004374"/>
    </source>
</evidence>
<feature type="compositionally biased region" description="Acidic residues" evidence="6">
    <location>
        <begin position="14"/>
        <end position="32"/>
    </location>
</feature>
<keyword evidence="2" id="KW-0810">Translation regulation</keyword>
<dbReference type="GO" id="GO:0003743">
    <property type="term" value="F:translation initiation factor activity"/>
    <property type="evidence" value="ECO:0007669"/>
    <property type="project" value="UniProtKB-KW"/>
</dbReference>
<dbReference type="Proteomes" id="UP001174909">
    <property type="component" value="Unassembled WGS sequence"/>
</dbReference>
<protein>
    <submittedName>
        <fullName evidence="7">Eukaryotic translation initiation factor 4E type 3</fullName>
    </submittedName>
</protein>
<dbReference type="Gene3D" id="3.30.760.10">
    <property type="entry name" value="RNA Cap, Translation Initiation Factor Eif4e"/>
    <property type="match status" value="1"/>
</dbReference>
<dbReference type="PANTHER" id="PTHR11960:SF66">
    <property type="entry name" value="EUKARYOTIC TRANSLATION INITIATION FACTOR 4E TYPE 3"/>
    <property type="match status" value="1"/>
</dbReference>
<evidence type="ECO:0000256" key="1">
    <source>
        <dbReference type="ARBA" id="ARBA00022540"/>
    </source>
</evidence>